<evidence type="ECO:0000313" key="9">
    <source>
        <dbReference type="EMBL" id="TFK79505.1"/>
    </source>
</evidence>
<dbReference type="PROSITE" id="PS00086">
    <property type="entry name" value="CYTOCHROME_P450"/>
    <property type="match status" value="1"/>
</dbReference>
<dbReference type="SUPFAM" id="SSF48264">
    <property type="entry name" value="Cytochrome P450"/>
    <property type="match status" value="1"/>
</dbReference>
<evidence type="ECO:0000256" key="1">
    <source>
        <dbReference type="ARBA" id="ARBA00001971"/>
    </source>
</evidence>
<protein>
    <submittedName>
        <fullName evidence="9">Cytochrome P450</fullName>
    </submittedName>
</protein>
<dbReference type="GO" id="GO:0020037">
    <property type="term" value="F:heme binding"/>
    <property type="evidence" value="ECO:0007669"/>
    <property type="project" value="InterPro"/>
</dbReference>
<evidence type="ECO:0000256" key="7">
    <source>
        <dbReference type="RuleBase" id="RU000461"/>
    </source>
</evidence>
<dbReference type="EMBL" id="ML212013">
    <property type="protein sequence ID" value="TFK79505.1"/>
    <property type="molecule type" value="Genomic_DNA"/>
</dbReference>
<gene>
    <name evidence="9" type="ORF">K466DRAFT_505424</name>
</gene>
<dbReference type="Pfam" id="PF00067">
    <property type="entry name" value="p450"/>
    <property type="match status" value="1"/>
</dbReference>
<dbReference type="InParanoid" id="A0A5C3NQ99"/>
<dbReference type="AlphaFoldDB" id="A0A5C3NQ99"/>
<dbReference type="InterPro" id="IPR001128">
    <property type="entry name" value="Cyt_P450"/>
</dbReference>
<comment type="cofactor">
    <cofactor evidence="1 6">
        <name>heme</name>
        <dbReference type="ChEBI" id="CHEBI:30413"/>
    </cofactor>
</comment>
<keyword evidence="10" id="KW-1185">Reference proteome</keyword>
<dbReference type="Proteomes" id="UP000308197">
    <property type="component" value="Unassembled WGS sequence"/>
</dbReference>
<keyword evidence="4 7" id="KW-0560">Oxidoreductase</keyword>
<feature type="chain" id="PRO_5022987399" evidence="8">
    <location>
        <begin position="23"/>
        <end position="499"/>
    </location>
</feature>
<dbReference type="Gene3D" id="1.10.630.10">
    <property type="entry name" value="Cytochrome P450"/>
    <property type="match status" value="1"/>
</dbReference>
<keyword evidence="5 6" id="KW-0408">Iron</keyword>
<comment type="similarity">
    <text evidence="2 7">Belongs to the cytochrome P450 family.</text>
</comment>
<sequence length="499" mass="56465">MPAIITMSYACIALCVIVLVSRRLLDPINRIPTVGGHSFPLLSYLGAVNFIRRGKDVIQSGYYNYYGSAFKVAMLDRWMVVVSGPELVNDLISRPESELSAREGAGEFISTVHSLGPATHHDPYHVEIIRNQLTKNIPEYLPEMVDEVAATMSESIPPSDDWVTVKPVRIMQEVVTRVSNRVYVGLPLCRNREYIRLVMKFTSDVVRDRTTGFFNLVPDSLKYLVRRKLSHAARTVLETMPLLERTMAIRRAVIPVTGGKGTEKLNDMLEWIMQEALERNCTDEDIVARLLLVNFGTIHSTANAINHALLHLAESPHHLQTLRQEAEQILQDEGWTKTSLGKLHLLDSFLRESQRLNGVNTITMMRKAMKDVTLSNGTFIPKGTLLVAPQYAIHHDERNYSEPYAFHPTRFMHAEDDRDAGGLQYVTTTTDFVPFGHGKHACPGRFFAATDLKVLMAYIVLNYDVKLVGKGPRPENVFWGTNVDPPLDVEIMFRRRRPD</sequence>
<proteinExistence type="inferred from homology"/>
<dbReference type="InterPro" id="IPR036396">
    <property type="entry name" value="Cyt_P450_sf"/>
</dbReference>
<dbReference type="STRING" id="1314778.A0A5C3NQ99"/>
<keyword evidence="3 6" id="KW-0479">Metal-binding</keyword>
<organism evidence="9 10">
    <name type="scientific">Polyporus arcularius HHB13444</name>
    <dbReference type="NCBI Taxonomy" id="1314778"/>
    <lineage>
        <taxon>Eukaryota</taxon>
        <taxon>Fungi</taxon>
        <taxon>Dikarya</taxon>
        <taxon>Basidiomycota</taxon>
        <taxon>Agaricomycotina</taxon>
        <taxon>Agaricomycetes</taxon>
        <taxon>Polyporales</taxon>
        <taxon>Polyporaceae</taxon>
        <taxon>Polyporus</taxon>
    </lineage>
</organism>
<evidence type="ECO:0000313" key="10">
    <source>
        <dbReference type="Proteomes" id="UP000308197"/>
    </source>
</evidence>
<accession>A0A5C3NQ99</accession>
<keyword evidence="8" id="KW-0732">Signal</keyword>
<evidence type="ECO:0000256" key="4">
    <source>
        <dbReference type="ARBA" id="ARBA00023002"/>
    </source>
</evidence>
<evidence type="ECO:0000256" key="3">
    <source>
        <dbReference type="ARBA" id="ARBA00022723"/>
    </source>
</evidence>
<evidence type="ECO:0000256" key="6">
    <source>
        <dbReference type="PIRSR" id="PIRSR602403-1"/>
    </source>
</evidence>
<feature type="binding site" description="axial binding residue" evidence="6">
    <location>
        <position position="442"/>
    </location>
    <ligand>
        <name>heme</name>
        <dbReference type="ChEBI" id="CHEBI:30413"/>
    </ligand>
    <ligandPart>
        <name>Fe</name>
        <dbReference type="ChEBI" id="CHEBI:18248"/>
    </ligandPart>
</feature>
<dbReference type="CDD" id="cd11041">
    <property type="entry name" value="CYP503A1-like"/>
    <property type="match status" value="1"/>
</dbReference>
<dbReference type="PRINTS" id="PR00465">
    <property type="entry name" value="EP450IV"/>
</dbReference>
<dbReference type="GO" id="GO:0004497">
    <property type="term" value="F:monooxygenase activity"/>
    <property type="evidence" value="ECO:0007669"/>
    <property type="project" value="UniProtKB-KW"/>
</dbReference>
<dbReference type="PANTHER" id="PTHR46206">
    <property type="entry name" value="CYTOCHROME P450"/>
    <property type="match status" value="1"/>
</dbReference>
<dbReference type="InterPro" id="IPR002403">
    <property type="entry name" value="Cyt_P450_E_grp-IV"/>
</dbReference>
<keyword evidence="6 7" id="KW-0349">Heme</keyword>
<keyword evidence="7" id="KW-0503">Monooxygenase</keyword>
<evidence type="ECO:0000256" key="5">
    <source>
        <dbReference type="ARBA" id="ARBA00023004"/>
    </source>
</evidence>
<dbReference type="GO" id="GO:0005506">
    <property type="term" value="F:iron ion binding"/>
    <property type="evidence" value="ECO:0007669"/>
    <property type="project" value="InterPro"/>
</dbReference>
<dbReference type="InterPro" id="IPR017972">
    <property type="entry name" value="Cyt_P450_CS"/>
</dbReference>
<evidence type="ECO:0000256" key="8">
    <source>
        <dbReference type="SAM" id="SignalP"/>
    </source>
</evidence>
<feature type="signal peptide" evidence="8">
    <location>
        <begin position="1"/>
        <end position="22"/>
    </location>
</feature>
<reference evidence="9 10" key="1">
    <citation type="journal article" date="2019" name="Nat. Ecol. Evol.">
        <title>Megaphylogeny resolves global patterns of mushroom evolution.</title>
        <authorList>
            <person name="Varga T."/>
            <person name="Krizsan K."/>
            <person name="Foldi C."/>
            <person name="Dima B."/>
            <person name="Sanchez-Garcia M."/>
            <person name="Sanchez-Ramirez S."/>
            <person name="Szollosi G.J."/>
            <person name="Szarkandi J.G."/>
            <person name="Papp V."/>
            <person name="Albert L."/>
            <person name="Andreopoulos W."/>
            <person name="Angelini C."/>
            <person name="Antonin V."/>
            <person name="Barry K.W."/>
            <person name="Bougher N.L."/>
            <person name="Buchanan P."/>
            <person name="Buyck B."/>
            <person name="Bense V."/>
            <person name="Catcheside P."/>
            <person name="Chovatia M."/>
            <person name="Cooper J."/>
            <person name="Damon W."/>
            <person name="Desjardin D."/>
            <person name="Finy P."/>
            <person name="Geml J."/>
            <person name="Haridas S."/>
            <person name="Hughes K."/>
            <person name="Justo A."/>
            <person name="Karasinski D."/>
            <person name="Kautmanova I."/>
            <person name="Kiss B."/>
            <person name="Kocsube S."/>
            <person name="Kotiranta H."/>
            <person name="LaButti K.M."/>
            <person name="Lechner B.E."/>
            <person name="Liimatainen K."/>
            <person name="Lipzen A."/>
            <person name="Lukacs Z."/>
            <person name="Mihaltcheva S."/>
            <person name="Morgado L.N."/>
            <person name="Niskanen T."/>
            <person name="Noordeloos M.E."/>
            <person name="Ohm R.A."/>
            <person name="Ortiz-Santana B."/>
            <person name="Ovrebo C."/>
            <person name="Racz N."/>
            <person name="Riley R."/>
            <person name="Savchenko A."/>
            <person name="Shiryaev A."/>
            <person name="Soop K."/>
            <person name="Spirin V."/>
            <person name="Szebenyi C."/>
            <person name="Tomsovsky M."/>
            <person name="Tulloss R.E."/>
            <person name="Uehling J."/>
            <person name="Grigoriev I.V."/>
            <person name="Vagvolgyi C."/>
            <person name="Papp T."/>
            <person name="Martin F.M."/>
            <person name="Miettinen O."/>
            <person name="Hibbett D.S."/>
            <person name="Nagy L.G."/>
        </authorList>
    </citation>
    <scope>NUCLEOTIDE SEQUENCE [LARGE SCALE GENOMIC DNA]</scope>
    <source>
        <strain evidence="9 10">HHB13444</strain>
    </source>
</reference>
<name>A0A5C3NQ99_9APHY</name>
<evidence type="ECO:0000256" key="2">
    <source>
        <dbReference type="ARBA" id="ARBA00010617"/>
    </source>
</evidence>
<dbReference type="GO" id="GO:0016705">
    <property type="term" value="F:oxidoreductase activity, acting on paired donors, with incorporation or reduction of molecular oxygen"/>
    <property type="evidence" value="ECO:0007669"/>
    <property type="project" value="InterPro"/>
</dbReference>